<evidence type="ECO:0000313" key="3">
    <source>
        <dbReference type="Proteomes" id="UP000305517"/>
    </source>
</evidence>
<dbReference type="SUPFAM" id="SSF56954">
    <property type="entry name" value="Outer membrane efflux proteins (OEP)"/>
    <property type="match status" value="1"/>
</dbReference>
<comment type="similarity">
    <text evidence="1">Belongs to the outer membrane factor (OMF) (TC 1.B.17) family.</text>
</comment>
<protein>
    <submittedName>
        <fullName evidence="2">TolC family protein</fullName>
    </submittedName>
</protein>
<dbReference type="OrthoDB" id="712316at2"/>
<dbReference type="InterPro" id="IPR010131">
    <property type="entry name" value="MdtP/NodT-like"/>
</dbReference>
<dbReference type="PANTHER" id="PTHR30203:SF24">
    <property type="entry name" value="BLR4935 PROTEIN"/>
    <property type="match status" value="1"/>
</dbReference>
<proteinExistence type="inferred from homology"/>
<gene>
    <name evidence="2" type="ORF">FDY95_22415</name>
</gene>
<dbReference type="PANTHER" id="PTHR30203">
    <property type="entry name" value="OUTER MEMBRANE CATION EFFLUX PROTEIN"/>
    <property type="match status" value="1"/>
</dbReference>
<evidence type="ECO:0000313" key="2">
    <source>
        <dbReference type="EMBL" id="TLM88940.1"/>
    </source>
</evidence>
<comment type="caution">
    <text evidence="2">The sequence shown here is derived from an EMBL/GenBank/DDBJ whole genome shotgun (WGS) entry which is preliminary data.</text>
</comment>
<keyword evidence="3" id="KW-1185">Reference proteome</keyword>
<sequence>MFHPLLTVLKRTPSGSTSCPSPAAARLLRSCRPWLWALPLLLAGCVSTKSTYDRAHVANRLQRRAGYTLGAAQPAAAPVALPPEVQTGLSEEAATRLALTRNPAFQADLATLALAQADLQDAGLLTNPVLSAVTSYGTAPFSLALNVAADLLWQRPLRVGAAQLETQRVAENLVARGLMVGRDAQVSYADVGLADERVRIAQEAIRMRAEVARIVRSRYRVGEASELETVAPSADSLRAVDDYLRARRDAQVARLRLLATLRLDTLNADSVRFTPTTTLPAAVPPLPALLDSAYAARPDLWAARIGIEATGRRLQWERSRVFSFVLSLNARLNDPNPIQLGPGAAIGLPIFNRNQGRIARVRAELEQAAWQYLALRQTVGLDVREAYAQYEQASRSVALWDNSYLPSLQDALRRSTNAFVNGDFPYVQVAETTRQLLDARQRAAEARADQRRALARLRYAVGGARF</sequence>
<reference evidence="2 3" key="1">
    <citation type="submission" date="2019-05" db="EMBL/GenBank/DDBJ databases">
        <title>Hymenobacter edaphi sp. nov., isolated from abandoned arsenic-contaminated farmland soil.</title>
        <authorList>
            <person name="Nie L."/>
        </authorList>
    </citation>
    <scope>NUCLEOTIDE SEQUENCE [LARGE SCALE GENOMIC DNA]</scope>
    <source>
        <strain evidence="2 3">1-3-3-8</strain>
    </source>
</reference>
<name>A0A5R8WJS6_9BACT</name>
<evidence type="ECO:0000256" key="1">
    <source>
        <dbReference type="ARBA" id="ARBA00007613"/>
    </source>
</evidence>
<dbReference type="Pfam" id="PF02321">
    <property type="entry name" value="OEP"/>
    <property type="match status" value="1"/>
</dbReference>
<accession>A0A5R8WJS6</accession>
<dbReference type="EMBL" id="VAJM01000015">
    <property type="protein sequence ID" value="TLM88940.1"/>
    <property type="molecule type" value="Genomic_DNA"/>
</dbReference>
<dbReference type="Gene3D" id="1.20.1600.10">
    <property type="entry name" value="Outer membrane efflux proteins (OEP)"/>
    <property type="match status" value="1"/>
</dbReference>
<dbReference type="GO" id="GO:0015562">
    <property type="term" value="F:efflux transmembrane transporter activity"/>
    <property type="evidence" value="ECO:0007669"/>
    <property type="project" value="InterPro"/>
</dbReference>
<dbReference type="Proteomes" id="UP000305517">
    <property type="component" value="Unassembled WGS sequence"/>
</dbReference>
<dbReference type="InterPro" id="IPR003423">
    <property type="entry name" value="OMP_efflux"/>
</dbReference>
<dbReference type="AlphaFoldDB" id="A0A5R8WJS6"/>
<organism evidence="2 3">
    <name type="scientific">Hymenobacter jeollabukensis</name>
    <dbReference type="NCBI Taxonomy" id="2025313"/>
    <lineage>
        <taxon>Bacteria</taxon>
        <taxon>Pseudomonadati</taxon>
        <taxon>Bacteroidota</taxon>
        <taxon>Cytophagia</taxon>
        <taxon>Cytophagales</taxon>
        <taxon>Hymenobacteraceae</taxon>
        <taxon>Hymenobacter</taxon>
    </lineage>
</organism>